<evidence type="ECO:0000313" key="2">
    <source>
        <dbReference type="Proteomes" id="UP000823775"/>
    </source>
</evidence>
<accession>A0ABS8WTI8</accession>
<dbReference type="EMBL" id="JACEIK010010953">
    <property type="protein sequence ID" value="MCE3215373.1"/>
    <property type="molecule type" value="Genomic_DNA"/>
</dbReference>
<gene>
    <name evidence="1" type="ORF">HAX54_002127</name>
</gene>
<comment type="caution">
    <text evidence="1">The sequence shown here is derived from an EMBL/GenBank/DDBJ whole genome shotgun (WGS) entry which is preliminary data.</text>
</comment>
<reference evidence="1 2" key="1">
    <citation type="journal article" date="2021" name="BMC Genomics">
        <title>Datura genome reveals duplications of psychoactive alkaloid biosynthetic genes and high mutation rate following tissue culture.</title>
        <authorList>
            <person name="Rajewski A."/>
            <person name="Carter-House D."/>
            <person name="Stajich J."/>
            <person name="Litt A."/>
        </authorList>
    </citation>
    <scope>NUCLEOTIDE SEQUENCE [LARGE SCALE GENOMIC DNA]</scope>
    <source>
        <strain evidence="1">AR-01</strain>
    </source>
</reference>
<dbReference type="Proteomes" id="UP000823775">
    <property type="component" value="Unassembled WGS sequence"/>
</dbReference>
<evidence type="ECO:0000313" key="1">
    <source>
        <dbReference type="EMBL" id="MCE3215373.1"/>
    </source>
</evidence>
<feature type="non-terminal residue" evidence="1">
    <location>
        <position position="1"/>
    </location>
</feature>
<keyword evidence="2" id="KW-1185">Reference proteome</keyword>
<name>A0ABS8WTI8_DATST</name>
<proteinExistence type="predicted"/>
<sequence length="65" mass="7484">VWVPITAIWVMTLKRGGNRKTAETRKEDVTSVDNNEKSVAVVKRNKVQLTKKFAALNDTKKEERR</sequence>
<organism evidence="1 2">
    <name type="scientific">Datura stramonium</name>
    <name type="common">Jimsonweed</name>
    <name type="synonym">Common thornapple</name>
    <dbReference type="NCBI Taxonomy" id="4076"/>
    <lineage>
        <taxon>Eukaryota</taxon>
        <taxon>Viridiplantae</taxon>
        <taxon>Streptophyta</taxon>
        <taxon>Embryophyta</taxon>
        <taxon>Tracheophyta</taxon>
        <taxon>Spermatophyta</taxon>
        <taxon>Magnoliopsida</taxon>
        <taxon>eudicotyledons</taxon>
        <taxon>Gunneridae</taxon>
        <taxon>Pentapetalae</taxon>
        <taxon>asterids</taxon>
        <taxon>lamiids</taxon>
        <taxon>Solanales</taxon>
        <taxon>Solanaceae</taxon>
        <taxon>Solanoideae</taxon>
        <taxon>Datureae</taxon>
        <taxon>Datura</taxon>
    </lineage>
</organism>
<protein>
    <submittedName>
        <fullName evidence="1">Uncharacterized protein</fullName>
    </submittedName>
</protein>
<feature type="non-terminal residue" evidence="1">
    <location>
        <position position="65"/>
    </location>
</feature>